<dbReference type="PANTHER" id="PTHR31845">
    <property type="entry name" value="FINGER DOMAIN PROTEIN, PUTATIVE-RELATED"/>
    <property type="match status" value="1"/>
</dbReference>
<feature type="compositionally biased region" description="Low complexity" evidence="7">
    <location>
        <begin position="916"/>
        <end position="925"/>
    </location>
</feature>
<dbReference type="Gene3D" id="4.10.240.10">
    <property type="entry name" value="Zn(2)-C6 fungal-type DNA-binding domain"/>
    <property type="match status" value="1"/>
</dbReference>
<feature type="compositionally biased region" description="Polar residues" evidence="7">
    <location>
        <begin position="45"/>
        <end position="65"/>
    </location>
</feature>
<dbReference type="InterPro" id="IPR001138">
    <property type="entry name" value="Zn2Cys6_DnaBD"/>
</dbReference>
<dbReference type="OrthoDB" id="39175at2759"/>
<dbReference type="GO" id="GO:0008270">
    <property type="term" value="F:zinc ion binding"/>
    <property type="evidence" value="ECO:0007669"/>
    <property type="project" value="InterPro"/>
</dbReference>
<evidence type="ECO:0000259" key="8">
    <source>
        <dbReference type="PROSITE" id="PS50048"/>
    </source>
</evidence>
<dbReference type="PROSITE" id="PS50048">
    <property type="entry name" value="ZN2_CY6_FUNGAL_2"/>
    <property type="match status" value="1"/>
</dbReference>
<evidence type="ECO:0000256" key="4">
    <source>
        <dbReference type="ARBA" id="ARBA00023125"/>
    </source>
</evidence>
<dbReference type="GO" id="GO:0000976">
    <property type="term" value="F:transcription cis-regulatory region binding"/>
    <property type="evidence" value="ECO:0007669"/>
    <property type="project" value="TreeGrafter"/>
</dbReference>
<name>A0A8H5LZY7_9AGAR</name>
<feature type="domain" description="Zn(2)-C6 fungal-type" evidence="8">
    <location>
        <begin position="197"/>
        <end position="229"/>
    </location>
</feature>
<evidence type="ECO:0000313" key="10">
    <source>
        <dbReference type="Proteomes" id="UP000518752"/>
    </source>
</evidence>
<feature type="region of interest" description="Disordered" evidence="7">
    <location>
        <begin position="24"/>
        <end position="196"/>
    </location>
</feature>
<feature type="region of interest" description="Disordered" evidence="7">
    <location>
        <begin position="346"/>
        <end position="415"/>
    </location>
</feature>
<dbReference type="CDD" id="cd00067">
    <property type="entry name" value="GAL4"/>
    <property type="match status" value="1"/>
</dbReference>
<dbReference type="SUPFAM" id="SSF57701">
    <property type="entry name" value="Zn2/Cys6 DNA-binding domain"/>
    <property type="match status" value="1"/>
</dbReference>
<keyword evidence="10" id="KW-1185">Reference proteome</keyword>
<protein>
    <recommendedName>
        <fullName evidence="8">Zn(2)-C6 fungal-type domain-containing protein</fullName>
    </recommendedName>
</protein>
<dbReference type="PROSITE" id="PS00463">
    <property type="entry name" value="ZN2_CY6_FUNGAL_1"/>
    <property type="match status" value="1"/>
</dbReference>
<feature type="region of interest" description="Disordered" evidence="7">
    <location>
        <begin position="874"/>
        <end position="957"/>
    </location>
</feature>
<dbReference type="PANTHER" id="PTHR31845:SF19">
    <property type="entry name" value="TRANSCRIPTION FACTOR DOMAIN-CONTAINING PROTEIN"/>
    <property type="match status" value="1"/>
</dbReference>
<dbReference type="GO" id="GO:0005634">
    <property type="term" value="C:nucleus"/>
    <property type="evidence" value="ECO:0007669"/>
    <property type="project" value="UniProtKB-SubCell"/>
</dbReference>
<gene>
    <name evidence="9" type="ORF">D9757_008502</name>
</gene>
<feature type="compositionally biased region" description="Low complexity" evidence="7">
    <location>
        <begin position="404"/>
        <end position="414"/>
    </location>
</feature>
<evidence type="ECO:0000313" key="9">
    <source>
        <dbReference type="EMBL" id="KAF5375594.1"/>
    </source>
</evidence>
<dbReference type="GO" id="GO:0006351">
    <property type="term" value="P:DNA-templated transcription"/>
    <property type="evidence" value="ECO:0007669"/>
    <property type="project" value="InterPro"/>
</dbReference>
<evidence type="ECO:0000256" key="7">
    <source>
        <dbReference type="SAM" id="MobiDB-lite"/>
    </source>
</evidence>
<keyword evidence="4" id="KW-0238">DNA-binding</keyword>
<keyword evidence="6" id="KW-0539">Nucleus</keyword>
<feature type="region of interest" description="Disordered" evidence="7">
    <location>
        <begin position="270"/>
        <end position="296"/>
    </location>
</feature>
<keyword evidence="2" id="KW-0479">Metal-binding</keyword>
<dbReference type="InterPro" id="IPR051089">
    <property type="entry name" value="prtT"/>
</dbReference>
<reference evidence="9 10" key="1">
    <citation type="journal article" date="2020" name="ISME J.">
        <title>Uncovering the hidden diversity of litter-decomposition mechanisms in mushroom-forming fungi.</title>
        <authorList>
            <person name="Floudas D."/>
            <person name="Bentzer J."/>
            <person name="Ahren D."/>
            <person name="Johansson T."/>
            <person name="Persson P."/>
            <person name="Tunlid A."/>
        </authorList>
    </citation>
    <scope>NUCLEOTIDE SEQUENCE [LARGE SCALE GENOMIC DNA]</scope>
    <source>
        <strain evidence="9 10">CBS 406.79</strain>
    </source>
</reference>
<dbReference type="SMART" id="SM00906">
    <property type="entry name" value="Fungal_trans"/>
    <property type="match status" value="1"/>
</dbReference>
<dbReference type="InterPro" id="IPR007219">
    <property type="entry name" value="XnlR_reg_dom"/>
</dbReference>
<feature type="compositionally biased region" description="Low complexity" evidence="7">
    <location>
        <begin position="81"/>
        <end position="112"/>
    </location>
</feature>
<evidence type="ECO:0000256" key="6">
    <source>
        <dbReference type="ARBA" id="ARBA00023242"/>
    </source>
</evidence>
<proteinExistence type="predicted"/>
<dbReference type="AlphaFoldDB" id="A0A8H5LZY7"/>
<feature type="compositionally biased region" description="Polar residues" evidence="7">
    <location>
        <begin position="891"/>
        <end position="900"/>
    </location>
</feature>
<comment type="caution">
    <text evidence="9">The sequence shown here is derived from an EMBL/GenBank/DDBJ whole genome shotgun (WGS) entry which is preliminary data.</text>
</comment>
<evidence type="ECO:0000256" key="5">
    <source>
        <dbReference type="ARBA" id="ARBA00023163"/>
    </source>
</evidence>
<keyword evidence="5" id="KW-0804">Transcription</keyword>
<keyword evidence="3" id="KW-0805">Transcription regulation</keyword>
<evidence type="ECO:0000256" key="1">
    <source>
        <dbReference type="ARBA" id="ARBA00004123"/>
    </source>
</evidence>
<dbReference type="Proteomes" id="UP000518752">
    <property type="component" value="Unassembled WGS sequence"/>
</dbReference>
<evidence type="ECO:0000256" key="3">
    <source>
        <dbReference type="ARBA" id="ARBA00023015"/>
    </source>
</evidence>
<dbReference type="EMBL" id="JAACJN010000096">
    <property type="protein sequence ID" value="KAF5375594.1"/>
    <property type="molecule type" value="Genomic_DNA"/>
</dbReference>
<accession>A0A8H5LZY7</accession>
<organism evidence="9 10">
    <name type="scientific">Collybiopsis confluens</name>
    <dbReference type="NCBI Taxonomy" id="2823264"/>
    <lineage>
        <taxon>Eukaryota</taxon>
        <taxon>Fungi</taxon>
        <taxon>Dikarya</taxon>
        <taxon>Basidiomycota</taxon>
        <taxon>Agaricomycotina</taxon>
        <taxon>Agaricomycetes</taxon>
        <taxon>Agaricomycetidae</taxon>
        <taxon>Agaricales</taxon>
        <taxon>Marasmiineae</taxon>
        <taxon>Omphalotaceae</taxon>
        <taxon>Collybiopsis</taxon>
    </lineage>
</organism>
<sequence>MDNHYIPRSHWNSVYSQPELQLEHELDFPKPESSQAPYRHHHPDFSQTIPANFPFNPSLQSNSQYGLEMDQNGYDLNPTRQNSSFSNSLYQNSSLQHAQRQQQQQISPSFDSHFTETPSSMPMARPPLSLSPPPIHTLPSLNIRENTAPGRSNDPASSASRAPRGKRARLNEHVEESREDDDIDAAESKDKPTKSGACARCKNLKVRCEFKTDTDPCKRCLNGGHECIIPGRKKRRTPPKREHLLNEIQKQAEEIQKLMAKLARLEEANKQKHTLPSVETSDMGSPPILSPSSTDNSMYLGSELTSTPQVSAEANKDVEDWIAKARESLAEFGGLIGIGGANMPKSYFVEQDPEGSSDSGNDTDSGEQVGSRNDGEYEFAVIDDEGEEWSPSHSELRRAPSKRLSGSSTGSVVGLKKKETTAKSVTIPNEAVPFGLMAELSLKQRKTSEEPETETGVANADFFRLSPGPDPARSFPKNLPQLPHILARGIITPRDAEKLFSIFFDLVNPSVSIVDPVLYTAQKTVYRSPFLFTTICAISSRYYNAKPGLYHQLMNYAQLAAGTALIGGPKNLEMCIAYILLSLYPPPLKRWEESRGWLYLGVAIRIATELNLHLPNTAKPQNEMHAREQLNRTRVWLNCFNLDRSTGSQNGKPPVISNDDYIANHSEDWWKSSPYNMKNFDIQLCCYNSELKVMAKFRSRIYSDPSHPTGLNKDADLVGIAAETDEDFLLLQNKWFPILDLNVDKNDAPGNFRLGLLKLAFGYARLIVLSYGFQHAFGKNSSDDNPFLDRCLSAANDIVQTMVEDIGRPSQRIFIRHGPEAQSVFVAFAAAFLVKLLQPKFSAYIDSHKRASIRSRVQNVIDFFRLLSSPMVAEPVSPGHSKGPRRKSNRIKSPSSQSGEGSDFAMNGLNPTFEQPSPATTSLSLSPPPSQGAMSFEQFAPPGGAIDPFAPDNTALRGSSYDPTLMDYLHTSIPDDELMRLQSMTDPSMWQDVTVPGYTWLTQFQNEVQRAAPSMDPRYPHQMQYA</sequence>
<dbReference type="InterPro" id="IPR036864">
    <property type="entry name" value="Zn2-C6_fun-type_DNA-bd_sf"/>
</dbReference>
<dbReference type="Pfam" id="PF04082">
    <property type="entry name" value="Fungal_trans"/>
    <property type="match status" value="1"/>
</dbReference>
<dbReference type="GO" id="GO:0000981">
    <property type="term" value="F:DNA-binding transcription factor activity, RNA polymerase II-specific"/>
    <property type="evidence" value="ECO:0007669"/>
    <property type="project" value="InterPro"/>
</dbReference>
<dbReference type="SMART" id="SM00066">
    <property type="entry name" value="GAL4"/>
    <property type="match status" value="1"/>
</dbReference>
<dbReference type="CDD" id="cd12148">
    <property type="entry name" value="fungal_TF_MHR"/>
    <property type="match status" value="1"/>
</dbReference>
<evidence type="ECO:0000256" key="2">
    <source>
        <dbReference type="ARBA" id="ARBA00022723"/>
    </source>
</evidence>
<comment type="subcellular location">
    <subcellularLocation>
        <location evidence="1">Nucleus</location>
    </subcellularLocation>
</comment>